<dbReference type="Pfam" id="PF07713">
    <property type="entry name" value="DUF1604"/>
    <property type="match status" value="1"/>
</dbReference>
<feature type="compositionally biased region" description="Polar residues" evidence="1">
    <location>
        <begin position="609"/>
        <end position="622"/>
    </location>
</feature>
<keyword evidence="4" id="KW-1185">Reference proteome</keyword>
<dbReference type="Proteomes" id="UP000683000">
    <property type="component" value="Unassembled WGS sequence"/>
</dbReference>
<sequence length="845" mass="92976">MNTAKLKRKLGDLGVDTSSKKPNENFCLIGTPLPPLEKSKDTGEFVPLWKQEVRDEKGRRRLHGAFTGGFSAGYFNTVGSKEGWAPSTFVSSRSDRAKNRATRPEDFMDEEDLAELRADQKLVSEHDEMDILGGTQAEKARRIDIDDSQKDPITLSLEQALLPTPKDSAGGRILKKMGWRPGQGIGPRVTWRQREIQHWRDPDRTGPDVDEEAKKHTYAPKDTPVIVVPRKDNNFHGLGHTRSLGLHASLGTHEQDTQGARLAGGFGLGALNDADEDDLDVYDHAVGPGRSRHAFDISDAHDEERVVIGGRGAKPSGMSIPSPSGTGCVFMYTRHMQMLQARFAMANLYFLDFNLSERPVAEDMWFPLPVVPKGWKPNPEGLWEHERAARDEKENIPRFPLPGQPQTHAQWKAGISPDQRGAALGETPLPSAPRSVFEYMSKKDQERIINIAASRFIGLSTTEQEPTATNEHIPIPTTLYPSHRTTRRAGCIARIPTLHLRSQQTIPLYCTPETYALEMSEFAKAAALFRPVSGAMAGRFTSATVLESGPDIVEGLHTPGAEQAFKEPEPEQKPTAEEEKKEGGRTQGLLCKRFGVKDPDPEMHFDTPEASTSATEDVSQRPTDATGDAGGVGTEAQLGLAPLRGKRDLANIGLGEDDEGDDILTYERPPMNTFKAIFASDDEESGDERDDKDKSPEGDGAEVPISSQPSTVEKPTPAETPIVVTAVADATDERVVGTGRLSATKEKKSKKSKAALVSFDVDEDGGESLSISTRRETKERDRPKKKRKKHREKEEEEVWVEKPPPDIVGDLPAERPRDDHEAMKVGDAIGVVGPPRGRKRAVDFL</sequence>
<evidence type="ECO:0000256" key="1">
    <source>
        <dbReference type="SAM" id="MobiDB-lite"/>
    </source>
</evidence>
<feature type="region of interest" description="Disordered" evidence="1">
    <location>
        <begin position="1"/>
        <end position="42"/>
    </location>
</feature>
<feature type="region of interest" description="Disordered" evidence="1">
    <location>
        <begin position="561"/>
        <end position="845"/>
    </location>
</feature>
<feature type="compositionally biased region" description="Acidic residues" evidence="1">
    <location>
        <begin position="655"/>
        <end position="664"/>
    </location>
</feature>
<feature type="compositionally biased region" description="Basic and acidic residues" evidence="1">
    <location>
        <begin position="564"/>
        <end position="584"/>
    </location>
</feature>
<feature type="compositionally biased region" description="Basic and acidic residues" evidence="1">
    <location>
        <begin position="812"/>
        <end position="824"/>
    </location>
</feature>
<accession>A0A8I2Z0Y2</accession>
<protein>
    <recommendedName>
        <fullName evidence="2">G-patch domain-containing protein</fullName>
    </recommendedName>
</protein>
<name>A0A8I2Z0Y2_9AGAM</name>
<dbReference type="PANTHER" id="PTHR13384">
    <property type="entry name" value="G PATCH DOMAIN-CONTAINING PROTEIN 1"/>
    <property type="match status" value="1"/>
</dbReference>
<dbReference type="GO" id="GO:0006397">
    <property type="term" value="P:mRNA processing"/>
    <property type="evidence" value="ECO:0007669"/>
    <property type="project" value="InterPro"/>
</dbReference>
<feature type="compositionally biased region" description="Basic and acidic residues" evidence="1">
    <location>
        <begin position="773"/>
        <end position="782"/>
    </location>
</feature>
<dbReference type="InterPro" id="IPR011666">
    <property type="entry name" value="DUF1604"/>
</dbReference>
<evidence type="ECO:0000313" key="4">
    <source>
        <dbReference type="Proteomes" id="UP000683000"/>
    </source>
</evidence>
<dbReference type="AlphaFoldDB" id="A0A8I2Z0Y2"/>
<evidence type="ECO:0000259" key="2">
    <source>
        <dbReference type="PROSITE" id="PS50174"/>
    </source>
</evidence>
<evidence type="ECO:0000313" key="3">
    <source>
        <dbReference type="EMBL" id="KAG6381765.1"/>
    </source>
</evidence>
<dbReference type="Pfam" id="PF01585">
    <property type="entry name" value="G-patch"/>
    <property type="match status" value="1"/>
</dbReference>
<dbReference type="GO" id="GO:0005634">
    <property type="term" value="C:nucleus"/>
    <property type="evidence" value="ECO:0007669"/>
    <property type="project" value="TreeGrafter"/>
</dbReference>
<dbReference type="OrthoDB" id="20507at2759"/>
<organism evidence="3 4">
    <name type="scientific">Boletus reticuloceps</name>
    <dbReference type="NCBI Taxonomy" id="495285"/>
    <lineage>
        <taxon>Eukaryota</taxon>
        <taxon>Fungi</taxon>
        <taxon>Dikarya</taxon>
        <taxon>Basidiomycota</taxon>
        <taxon>Agaricomycotina</taxon>
        <taxon>Agaricomycetes</taxon>
        <taxon>Agaricomycetidae</taxon>
        <taxon>Boletales</taxon>
        <taxon>Boletineae</taxon>
        <taxon>Boletaceae</taxon>
        <taxon>Boletoideae</taxon>
        <taxon>Boletus</taxon>
    </lineage>
</organism>
<dbReference type="InterPro" id="IPR000467">
    <property type="entry name" value="G_patch_dom"/>
</dbReference>
<dbReference type="GO" id="GO:0003723">
    <property type="term" value="F:RNA binding"/>
    <property type="evidence" value="ECO:0007669"/>
    <property type="project" value="TreeGrafter"/>
</dbReference>
<feature type="compositionally biased region" description="Basic and acidic residues" evidence="1">
    <location>
        <begin position="595"/>
        <end position="607"/>
    </location>
</feature>
<comment type="caution">
    <text evidence="3">The sequence shown here is derived from an EMBL/GenBank/DDBJ whole genome shotgun (WGS) entry which is preliminary data.</text>
</comment>
<dbReference type="PANTHER" id="PTHR13384:SF19">
    <property type="entry name" value="G PATCH DOMAIN-CONTAINING PROTEIN 1"/>
    <property type="match status" value="1"/>
</dbReference>
<dbReference type="EMBL" id="JAGFBS010000001">
    <property type="protein sequence ID" value="KAG6381765.1"/>
    <property type="molecule type" value="Genomic_DNA"/>
</dbReference>
<proteinExistence type="predicted"/>
<gene>
    <name evidence="3" type="ORF">JVT61DRAFT_371</name>
</gene>
<dbReference type="PROSITE" id="PS50174">
    <property type="entry name" value="G_PATCH"/>
    <property type="match status" value="1"/>
</dbReference>
<feature type="domain" description="G-patch" evidence="2">
    <location>
        <begin position="166"/>
        <end position="186"/>
    </location>
</feature>
<reference evidence="3" key="1">
    <citation type="submission" date="2021-03" db="EMBL/GenBank/DDBJ databases">
        <title>Evolutionary innovations through gain and loss of genes in the ectomycorrhizal Boletales.</title>
        <authorList>
            <person name="Wu G."/>
            <person name="Miyauchi S."/>
            <person name="Morin E."/>
            <person name="Yang Z.-L."/>
            <person name="Xu J."/>
            <person name="Martin F.M."/>
        </authorList>
    </citation>
    <scope>NUCLEOTIDE SEQUENCE</scope>
    <source>
        <strain evidence="3">BR01</strain>
    </source>
</reference>